<dbReference type="InterPro" id="IPR030678">
    <property type="entry name" value="Peptide/Ni-bd"/>
</dbReference>
<dbReference type="InterPro" id="IPR000914">
    <property type="entry name" value="SBP_5_dom"/>
</dbReference>
<evidence type="ECO:0000313" key="3">
    <source>
        <dbReference type="EMBL" id="ADO77594.1"/>
    </source>
</evidence>
<feature type="signal peptide" evidence="1">
    <location>
        <begin position="1"/>
        <end position="23"/>
    </location>
</feature>
<dbReference type="Gene3D" id="3.40.190.10">
    <property type="entry name" value="Periplasmic binding protein-like II"/>
    <property type="match status" value="1"/>
</dbReference>
<keyword evidence="4" id="KW-1185">Reference proteome</keyword>
<evidence type="ECO:0000259" key="2">
    <source>
        <dbReference type="Pfam" id="PF00496"/>
    </source>
</evidence>
<dbReference type="EMBL" id="CP002175">
    <property type="protein sequence ID" value="ADO77594.1"/>
    <property type="molecule type" value="Genomic_DNA"/>
</dbReference>
<dbReference type="Gene3D" id="3.10.105.10">
    <property type="entry name" value="Dipeptide-binding Protein, Domain 3"/>
    <property type="match status" value="1"/>
</dbReference>
<dbReference type="GO" id="GO:0015833">
    <property type="term" value="P:peptide transport"/>
    <property type="evidence" value="ECO:0007669"/>
    <property type="project" value="TreeGrafter"/>
</dbReference>
<dbReference type="eggNOG" id="COG0747">
    <property type="taxonomic scope" value="Bacteria"/>
</dbReference>
<dbReference type="PANTHER" id="PTHR30290">
    <property type="entry name" value="PERIPLASMIC BINDING COMPONENT OF ABC TRANSPORTER"/>
    <property type="match status" value="1"/>
</dbReference>
<dbReference type="GO" id="GO:1904680">
    <property type="term" value="F:peptide transmembrane transporter activity"/>
    <property type="evidence" value="ECO:0007669"/>
    <property type="project" value="TreeGrafter"/>
</dbReference>
<dbReference type="PANTHER" id="PTHR30290:SF34">
    <property type="entry name" value="ABC TRANSPORTER, PERIPLASMIC OLIGO-PEPTIDE BINDING PROTEIN, PUTATIVE-RELATED"/>
    <property type="match status" value="1"/>
</dbReference>
<accession>E3DNP4</accession>
<dbReference type="InterPro" id="IPR039424">
    <property type="entry name" value="SBP_5"/>
</dbReference>
<dbReference type="STRING" id="572479.Hprae_1467"/>
<organism evidence="3 4">
    <name type="scientific">Halanaerobium praevalens (strain ATCC 33744 / DSM 2228 / GSL)</name>
    <dbReference type="NCBI Taxonomy" id="572479"/>
    <lineage>
        <taxon>Bacteria</taxon>
        <taxon>Bacillati</taxon>
        <taxon>Bacillota</taxon>
        <taxon>Clostridia</taxon>
        <taxon>Halanaerobiales</taxon>
        <taxon>Halanaerobiaceae</taxon>
        <taxon>Halanaerobium</taxon>
    </lineage>
</organism>
<reference evidence="4" key="1">
    <citation type="submission" date="2010-10" db="EMBL/GenBank/DDBJ databases">
        <title>The complete genome of Halanaerobium praevalens DSM 2228.</title>
        <authorList>
            <consortium name="US DOE Joint Genome Institute (JGI-PGF)"/>
            <person name="Lucas S."/>
            <person name="Copeland A."/>
            <person name="Lapidus A."/>
            <person name="Glavina del Rio T."/>
            <person name="Dalin E."/>
            <person name="Tice H."/>
            <person name="Bruce D."/>
            <person name="Goodwin L."/>
            <person name="Pitluck S."/>
            <person name="Kyrpides N."/>
            <person name="Mavromatis K."/>
            <person name="Ivanova N."/>
            <person name="Ovchinnikova G."/>
            <person name="Chertkov O."/>
            <person name="Detter J.C."/>
            <person name="Han C."/>
            <person name="Larimer F."/>
            <person name="Land M."/>
            <person name="Hauser L."/>
            <person name="Markowitz V."/>
            <person name="Cheng J.-F."/>
            <person name="Hugenholtz P."/>
            <person name="Woyke T."/>
            <person name="Wu D."/>
            <person name="Tindall B."/>
            <person name="Pomrenke H.G."/>
            <person name="Brambilla E."/>
            <person name="Klenk H.-P."/>
            <person name="Eisen J.A."/>
        </authorList>
    </citation>
    <scope>NUCLEOTIDE SEQUENCE [LARGE SCALE GENOMIC DNA]</scope>
    <source>
        <strain evidence="4">ATCC 33744 / DSM 2228 / GSL</strain>
    </source>
</reference>
<dbReference type="GO" id="GO:0042597">
    <property type="term" value="C:periplasmic space"/>
    <property type="evidence" value="ECO:0007669"/>
    <property type="project" value="UniProtKB-ARBA"/>
</dbReference>
<dbReference type="AlphaFoldDB" id="E3DNP4"/>
<dbReference type="Proteomes" id="UP000006866">
    <property type="component" value="Chromosome"/>
</dbReference>
<dbReference type="PATRIC" id="fig|572479.3.peg.1487"/>
<dbReference type="HOGENOM" id="CLU_017028_7_2_9"/>
<dbReference type="Pfam" id="PF00496">
    <property type="entry name" value="SBP_bac_5"/>
    <property type="match status" value="1"/>
</dbReference>
<dbReference type="OrthoDB" id="9796817at2"/>
<dbReference type="GO" id="GO:0043190">
    <property type="term" value="C:ATP-binding cassette (ABC) transporter complex"/>
    <property type="evidence" value="ECO:0007669"/>
    <property type="project" value="InterPro"/>
</dbReference>
<dbReference type="PIRSF" id="PIRSF002741">
    <property type="entry name" value="MppA"/>
    <property type="match status" value="1"/>
</dbReference>
<dbReference type="SUPFAM" id="SSF53850">
    <property type="entry name" value="Periplasmic binding protein-like II"/>
    <property type="match status" value="1"/>
</dbReference>
<keyword evidence="1" id="KW-0732">Signal</keyword>
<protein>
    <submittedName>
        <fullName evidence="3">Extracellular solute-binding protein family 5</fullName>
    </submittedName>
</protein>
<dbReference type="RefSeq" id="WP_014553617.1">
    <property type="nucleotide sequence ID" value="NC_017455.1"/>
</dbReference>
<sequence>MQKKLIILLSLVLVFSVISVVGAQEVKNPDTFVEVNMGTIDSLDPHFQYDSASAEIVNNVYENLIKFDKGDTTKFLPQLATEVPTVENGLIRENGTVYEFPIREDVVFHNGNKLTPEDVKYSFLRSLIQDRDGGPATMIYSPLVQKSSLAAVIEEVLGEEKAAKDLTAAESAEVYAYLEKSIEIDGNSVVFHLPKAFPPFLSIIVQNNGVASILDKEWTIEQGGWDGKAETIAQYTNPSKQDDPLFNKMNGTGPYEFVKWVNGEEIILNRHNDYWREPASIKKVIIKMIDEWSTRKLMLERGDADLVYVDKQYMNQVENMDGVEVITGLPNIYMGAGLMNYSIATEGNPDVHSGKLDGKGVPSDFFNDINVRKGFLYSMNYDAFLNEVLDGDGQQGHGPIPKPLLGYSDDSPTYDFDLDKAEEHFKKAFDGELWEKGFEITILYNTGNNVRKSATDMIKYYVESINPKFKVNVRGVQWASYLDKIIAHKFTLGFIAWGADYADPHNFVIPFVSSTGTYGGFKGESYKEFAEENIDPLIAEAISLTDPEARAEIYKEIQKIAHENATDFYLYQPTAQVVMRDWIKGWYYDPIRDPGQYFYSLDK</sequence>
<evidence type="ECO:0000313" key="4">
    <source>
        <dbReference type="Proteomes" id="UP000006866"/>
    </source>
</evidence>
<proteinExistence type="predicted"/>
<feature type="chain" id="PRO_5003168437" evidence="1">
    <location>
        <begin position="24"/>
        <end position="603"/>
    </location>
</feature>
<dbReference type="CDD" id="cd08512">
    <property type="entry name" value="PBP2_NikA_DppA_OppA_like_7"/>
    <property type="match status" value="1"/>
</dbReference>
<feature type="domain" description="Solute-binding protein family 5" evidence="2">
    <location>
        <begin position="76"/>
        <end position="518"/>
    </location>
</feature>
<dbReference type="KEGG" id="hpk:Hprae_1467"/>
<gene>
    <name evidence="3" type="ordered locus">Hprae_1467</name>
</gene>
<evidence type="ECO:0000256" key="1">
    <source>
        <dbReference type="SAM" id="SignalP"/>
    </source>
</evidence>
<name>E3DNP4_HALPG</name>
<reference evidence="3 4" key="2">
    <citation type="journal article" date="2011" name="Stand. Genomic Sci.">
        <title>Complete genome sequence of the extremely halophilic Halanaerobium praevalens type strain (GSL).</title>
        <authorList>
            <person name="Ivanova N."/>
            <person name="Sikorski J."/>
            <person name="Chertkov O."/>
            <person name="Nolan M."/>
            <person name="Lucas S."/>
            <person name="Hammon N."/>
            <person name="Deshpande S."/>
            <person name="Cheng J.F."/>
            <person name="Tapia R."/>
            <person name="Han C."/>
            <person name="Goodwin L."/>
            <person name="Pitluck S."/>
            <person name="Huntemann M."/>
            <person name="Liolios K."/>
            <person name="Pagani I."/>
            <person name="Mavromatis K."/>
            <person name="Ovchinikova G."/>
            <person name="Pati A."/>
            <person name="Chen A."/>
            <person name="Palaniappan K."/>
            <person name="Land M."/>
            <person name="Hauser L."/>
            <person name="Brambilla E.M."/>
            <person name="Kannan K.P."/>
            <person name="Rohde M."/>
            <person name="Tindall B.J."/>
            <person name="Goker M."/>
            <person name="Detter J.C."/>
            <person name="Woyke T."/>
            <person name="Bristow J."/>
            <person name="Eisen J.A."/>
            <person name="Markowitz V."/>
            <person name="Hugenholtz P."/>
            <person name="Kyrpides N.C."/>
            <person name="Klenk H.P."/>
            <person name="Lapidus A."/>
        </authorList>
    </citation>
    <scope>NUCLEOTIDE SEQUENCE [LARGE SCALE GENOMIC DNA]</scope>
    <source>
        <strain evidence="4">ATCC 33744 / DSM 2228 / GSL</strain>
    </source>
</reference>